<evidence type="ECO:0000256" key="7">
    <source>
        <dbReference type="ARBA" id="ARBA00023306"/>
    </source>
</evidence>
<evidence type="ECO:0000256" key="9">
    <source>
        <dbReference type="SAM" id="Coils"/>
    </source>
</evidence>
<dbReference type="PANTHER" id="PTHR37820">
    <property type="entry name" value="CELL DIVISION PROTEIN DIVIB"/>
    <property type="match status" value="1"/>
</dbReference>
<dbReference type="EMBL" id="RKRK01000002">
    <property type="protein sequence ID" value="RPF57792.1"/>
    <property type="molecule type" value="Genomic_DNA"/>
</dbReference>
<keyword evidence="9" id="KW-0175">Coiled coil</keyword>
<dbReference type="InterPro" id="IPR005548">
    <property type="entry name" value="Cell_div_FtsQ/DivIB_C"/>
</dbReference>
<dbReference type="HAMAP" id="MF_00912">
    <property type="entry name" value="DivIB"/>
    <property type="match status" value="1"/>
</dbReference>
<evidence type="ECO:0000256" key="3">
    <source>
        <dbReference type="ARBA" id="ARBA00022618"/>
    </source>
</evidence>
<dbReference type="PANTHER" id="PTHR37820:SF1">
    <property type="entry name" value="CELL DIVISION PROTEIN FTSQ"/>
    <property type="match status" value="1"/>
</dbReference>
<dbReference type="PROSITE" id="PS51779">
    <property type="entry name" value="POTRA"/>
    <property type="match status" value="1"/>
</dbReference>
<dbReference type="GO" id="GO:0043093">
    <property type="term" value="P:FtsZ-dependent cytokinesis"/>
    <property type="evidence" value="ECO:0007669"/>
    <property type="project" value="UniProtKB-UniRule"/>
</dbReference>
<dbReference type="InterPro" id="IPR034746">
    <property type="entry name" value="POTRA"/>
</dbReference>
<comment type="subcellular location">
    <subcellularLocation>
        <location evidence="8">Cell membrane</location>
        <topology evidence="8">Single-pass type II membrane protein</topology>
    </subcellularLocation>
    <subcellularLocation>
        <location evidence="1">Membrane</location>
    </subcellularLocation>
    <text evidence="8">Localizes to the division septum.</text>
</comment>
<feature type="domain" description="POTRA" evidence="11">
    <location>
        <begin position="140"/>
        <end position="208"/>
    </location>
</feature>
<feature type="coiled-coil region" evidence="9">
    <location>
        <begin position="351"/>
        <end position="398"/>
    </location>
</feature>
<dbReference type="RefSeq" id="WP_123807352.1">
    <property type="nucleotide sequence ID" value="NZ_RKRK01000002.1"/>
</dbReference>
<dbReference type="InterPro" id="IPR013685">
    <property type="entry name" value="POTRA_FtsQ_type"/>
</dbReference>
<gene>
    <name evidence="8" type="primary">divIB</name>
    <name evidence="12" type="ORF">EDD62_0427</name>
</gene>
<reference evidence="12 13" key="1">
    <citation type="submission" date="2018-11" db="EMBL/GenBank/DDBJ databases">
        <title>Genomic Encyclopedia of Type Strains, Phase IV (KMG-IV): sequencing the most valuable type-strain genomes for metagenomic binning, comparative biology and taxonomic classification.</title>
        <authorList>
            <person name="Goeker M."/>
        </authorList>
    </citation>
    <scope>NUCLEOTIDE SEQUENCE [LARGE SCALE GENOMIC DNA]</scope>
    <source>
        <strain evidence="12 13">DSM 29158</strain>
    </source>
</reference>
<dbReference type="InterPro" id="IPR026580">
    <property type="entry name" value="DivIB"/>
</dbReference>
<feature type="transmembrane region" description="Helical" evidence="8">
    <location>
        <begin position="115"/>
        <end position="136"/>
    </location>
</feature>
<dbReference type="Gene3D" id="3.10.20.310">
    <property type="entry name" value="membrane protein fhac"/>
    <property type="match status" value="1"/>
</dbReference>
<dbReference type="InterPro" id="IPR050487">
    <property type="entry name" value="FtsQ_DivIB"/>
</dbReference>
<keyword evidence="2 8" id="KW-1003">Cell membrane</keyword>
<comment type="function">
    <text evidence="8">Cell division protein that may be involved in stabilizing or promoting the assembly of the division complex.</text>
</comment>
<proteinExistence type="inferred from homology"/>
<evidence type="ECO:0000313" key="12">
    <source>
        <dbReference type="EMBL" id="RPF57792.1"/>
    </source>
</evidence>
<keyword evidence="4 8" id="KW-0812">Transmembrane</keyword>
<dbReference type="Gene3D" id="3.40.50.10960">
    <property type="match status" value="1"/>
</dbReference>
<evidence type="ECO:0000256" key="6">
    <source>
        <dbReference type="ARBA" id="ARBA00023136"/>
    </source>
</evidence>
<evidence type="ECO:0000313" key="13">
    <source>
        <dbReference type="Proteomes" id="UP000277108"/>
    </source>
</evidence>
<keyword evidence="7 8" id="KW-0131">Cell cycle</keyword>
<dbReference type="AlphaFoldDB" id="A0A3N5CCN3"/>
<dbReference type="GO" id="GO:0032153">
    <property type="term" value="C:cell division site"/>
    <property type="evidence" value="ECO:0007669"/>
    <property type="project" value="UniProtKB-UniRule"/>
</dbReference>
<keyword evidence="3 8" id="KW-0132">Cell division</keyword>
<evidence type="ECO:0000256" key="5">
    <source>
        <dbReference type="ARBA" id="ARBA00022989"/>
    </source>
</evidence>
<evidence type="ECO:0000259" key="11">
    <source>
        <dbReference type="PROSITE" id="PS51779"/>
    </source>
</evidence>
<name>A0A3N5CCN3_9BACL</name>
<feature type="region of interest" description="Disordered" evidence="10">
    <location>
        <begin position="82"/>
        <end position="105"/>
    </location>
</feature>
<dbReference type="Pfam" id="PF08478">
    <property type="entry name" value="POTRA_1"/>
    <property type="match status" value="1"/>
</dbReference>
<evidence type="ECO:0000256" key="2">
    <source>
        <dbReference type="ARBA" id="ARBA00022475"/>
    </source>
</evidence>
<accession>A0A3N5CCN3</accession>
<comment type="caution">
    <text evidence="12">The sequence shown here is derived from an EMBL/GenBank/DDBJ whole genome shotgun (WGS) entry which is preliminary data.</text>
</comment>
<comment type="similarity">
    <text evidence="8">Belongs to the FtsQ/DivIB family. DivIB subfamily.</text>
</comment>
<dbReference type="OrthoDB" id="1819027at2"/>
<keyword evidence="13" id="KW-1185">Reference proteome</keyword>
<keyword evidence="5 8" id="KW-1133">Transmembrane helix</keyword>
<dbReference type="GO" id="GO:0005886">
    <property type="term" value="C:plasma membrane"/>
    <property type="evidence" value="ECO:0007669"/>
    <property type="project" value="UniProtKB-SubCell"/>
</dbReference>
<evidence type="ECO:0000256" key="10">
    <source>
        <dbReference type="SAM" id="MobiDB-lite"/>
    </source>
</evidence>
<keyword evidence="6 8" id="KW-0472">Membrane</keyword>
<organism evidence="12 13">
    <name type="scientific">Abyssicoccus albus</name>
    <dbReference type="NCBI Taxonomy" id="1817405"/>
    <lineage>
        <taxon>Bacteria</taxon>
        <taxon>Bacillati</taxon>
        <taxon>Bacillota</taxon>
        <taxon>Bacilli</taxon>
        <taxon>Bacillales</taxon>
        <taxon>Abyssicoccaceae</taxon>
    </lineage>
</organism>
<feature type="region of interest" description="Disordered" evidence="10">
    <location>
        <begin position="30"/>
        <end position="62"/>
    </location>
</feature>
<dbReference type="Proteomes" id="UP000277108">
    <property type="component" value="Unassembled WGS sequence"/>
</dbReference>
<sequence>MNFILQLIQDIIQFIQKIIGSIKFPKTQRKKRRDENVNIGEQDQNIEQDYVENNNKEDYHIDDEIRDENNVIDISRNKSVDEDIVEDHDDDSSYDDGPSQSSTYTHIKFPPSRKFIMISSLIAIGLIAIALLIFFLTSMSDIKEIEIKGNNTVTQSEVLDMTNLNKTVKYFDVNSNDIEQKLKSMDEIKTVQVTKQFPNKISIKIKENSIVGYVLKDELILDINKSKKSSEKNAINKKYIPILSNGKPLMDEDNHAELNGPLISKFKQQRLTQLAGQLSRIEPAVLDRISEVIYKPLNHSNQRIQLYMNDGVEVIGELKTIGHKMNYYDEIVDTIDDPSTGYIDFEVGSVFRQYEEHNEKQSEEIKESNKSEVVVEINQEINDEYKQLAKELRKTLEAE</sequence>
<evidence type="ECO:0000256" key="4">
    <source>
        <dbReference type="ARBA" id="ARBA00022692"/>
    </source>
</evidence>
<dbReference type="Pfam" id="PF03799">
    <property type="entry name" value="FtsQ_DivIB_C"/>
    <property type="match status" value="1"/>
</dbReference>
<feature type="compositionally biased region" description="Acidic residues" evidence="10">
    <location>
        <begin position="82"/>
        <end position="94"/>
    </location>
</feature>
<evidence type="ECO:0000256" key="1">
    <source>
        <dbReference type="ARBA" id="ARBA00004370"/>
    </source>
</evidence>
<protein>
    <recommendedName>
        <fullName evidence="8">Cell division protein DivIB</fullName>
    </recommendedName>
</protein>
<evidence type="ECO:0000256" key="8">
    <source>
        <dbReference type="HAMAP-Rule" id="MF_00912"/>
    </source>
</evidence>